<keyword evidence="1" id="KW-0732">Signal</keyword>
<dbReference type="SMART" id="SM00635">
    <property type="entry name" value="BID_2"/>
    <property type="match status" value="7"/>
</dbReference>
<feature type="domain" description="BIG2" evidence="2">
    <location>
        <begin position="644"/>
        <end position="724"/>
    </location>
</feature>
<dbReference type="Gene3D" id="2.60.40.1080">
    <property type="match status" value="7"/>
</dbReference>
<evidence type="ECO:0000259" key="2">
    <source>
        <dbReference type="SMART" id="SM00635"/>
    </source>
</evidence>
<dbReference type="AlphaFoldDB" id="A0A371P0S4"/>
<proteinExistence type="predicted"/>
<reference evidence="3 4" key="1">
    <citation type="submission" date="2018-08" db="EMBL/GenBank/DDBJ databases">
        <title>Paenibacillus sp. M4BSY-1, whole genome shotgun sequence.</title>
        <authorList>
            <person name="Tuo L."/>
        </authorList>
    </citation>
    <scope>NUCLEOTIDE SEQUENCE [LARGE SCALE GENOMIC DNA]</scope>
    <source>
        <strain evidence="3 4">M4BSY-1</strain>
    </source>
</reference>
<evidence type="ECO:0000256" key="1">
    <source>
        <dbReference type="SAM" id="SignalP"/>
    </source>
</evidence>
<dbReference type="EMBL" id="QUBQ01000007">
    <property type="protein sequence ID" value="REK69505.1"/>
    <property type="molecule type" value="Genomic_DNA"/>
</dbReference>
<sequence length="726" mass="77429">MNARKSLAAMMVFVLVMSSLAGVASANEGTVTGIELDYSSSDYNSGTSSLEMYVEDDKVNVSVLANLSGSTSKRDVTTSATWKSSNSSIVKVDKGVLTGVGKGTTTISATYSGFTVSVKASSDFIYDEIIIMQDDQEAPSALTDIKLGESIVFTLDGKKQGTFTNITSEATWTTSSSSVATVDDGRIKLVGTGTATITAKYKGKSDTVKLTITSPYKGIEILPEPPHDLLELEMGMDDHILRAVAEPKTGGKFDVTDEATWTSGNTKVLTVEKGVITAVATGKTTITVSHLGVTNKIDVVVRTPYQSIRLSPEKEFHMQLQSGPLQVKAEVLSNDNNSYDITDVASWSSSDVTVATVVQGRVIPKAVGTTKITASHKGVSRSIDITIHPSIIKLQIEKDKIDGFREISAALPSVTATTFDGSTVDVSKLVKWTISDDEIASIEGNKWTAKKLGETTFTATVQNMKIETKLTVHLKPIKLIAQNKDLSIVLGRNSSLPIVNVIYEDGEEVNISESIEWTSKSDNILLLAKNMKGLEASTVTLTGTYLNKNVSVRVKIEEEIVRLVAEPELIELNPGRSKSIKVTGYYKSGKTISVASKIDWSSSNVKVATVSNSGSVKAIDVGTAKITGSYQGKPVEVTVVVTPKLKSLELSSKAVPLSPGNTFNVTLKANYFTGNPANATNAAVWTSSNERVATVKDGKITAIAKGSSTIRASFDGKSVTLRVTVN</sequence>
<feature type="domain" description="BIG2" evidence="2">
    <location>
        <begin position="134"/>
        <end position="211"/>
    </location>
</feature>
<name>A0A371P0S4_9BACL</name>
<dbReference type="Pfam" id="PF02368">
    <property type="entry name" value="Big_2"/>
    <property type="match status" value="2"/>
</dbReference>
<feature type="domain" description="BIG2" evidence="2">
    <location>
        <begin position="401"/>
        <end position="471"/>
    </location>
</feature>
<dbReference type="SUPFAM" id="SSF49373">
    <property type="entry name" value="Invasin/intimin cell-adhesion fragments"/>
    <property type="match status" value="6"/>
</dbReference>
<feature type="domain" description="BIG2" evidence="2">
    <location>
        <begin position="559"/>
        <end position="640"/>
    </location>
</feature>
<feature type="domain" description="BIG2" evidence="2">
    <location>
        <begin position="42"/>
        <end position="121"/>
    </location>
</feature>
<dbReference type="InterPro" id="IPR008964">
    <property type="entry name" value="Invasin/intimin_cell_adhesion"/>
</dbReference>
<evidence type="ECO:0000313" key="3">
    <source>
        <dbReference type="EMBL" id="REK69505.1"/>
    </source>
</evidence>
<evidence type="ECO:0000313" key="4">
    <source>
        <dbReference type="Proteomes" id="UP000261905"/>
    </source>
</evidence>
<keyword evidence="4" id="KW-1185">Reference proteome</keyword>
<feature type="domain" description="BIG2" evidence="2">
    <location>
        <begin position="215"/>
        <end position="300"/>
    </location>
</feature>
<feature type="chain" id="PRO_5039212243" evidence="1">
    <location>
        <begin position="22"/>
        <end position="726"/>
    </location>
</feature>
<gene>
    <name evidence="3" type="ORF">DX130_23645</name>
</gene>
<dbReference type="InterPro" id="IPR003343">
    <property type="entry name" value="Big_2"/>
</dbReference>
<dbReference type="Proteomes" id="UP000261905">
    <property type="component" value="Unassembled WGS sequence"/>
</dbReference>
<organism evidence="3 4">
    <name type="scientific">Paenibacillus paeoniae</name>
    <dbReference type="NCBI Taxonomy" id="2292705"/>
    <lineage>
        <taxon>Bacteria</taxon>
        <taxon>Bacillati</taxon>
        <taxon>Bacillota</taxon>
        <taxon>Bacilli</taxon>
        <taxon>Bacillales</taxon>
        <taxon>Paenibacillaceae</taxon>
        <taxon>Paenibacillus</taxon>
    </lineage>
</organism>
<accession>A0A371P0S4</accession>
<comment type="caution">
    <text evidence="3">The sequence shown here is derived from an EMBL/GenBank/DDBJ whole genome shotgun (WGS) entry which is preliminary data.</text>
</comment>
<feature type="domain" description="BIG2" evidence="2">
    <location>
        <begin position="304"/>
        <end position="386"/>
    </location>
</feature>
<protein>
    <submittedName>
        <fullName evidence="3">Bacterial surface protein</fullName>
    </submittedName>
</protein>
<feature type="signal peptide" evidence="1">
    <location>
        <begin position="1"/>
        <end position="21"/>
    </location>
</feature>